<feature type="compositionally biased region" description="Basic residues" evidence="1">
    <location>
        <begin position="352"/>
        <end position="361"/>
    </location>
</feature>
<dbReference type="STRING" id="1314776.A0A165Y3L6"/>
<feature type="compositionally biased region" description="Pro residues" evidence="1">
    <location>
        <begin position="329"/>
        <end position="338"/>
    </location>
</feature>
<dbReference type="Proteomes" id="UP000076798">
    <property type="component" value="Unassembled WGS sequence"/>
</dbReference>
<dbReference type="Pfam" id="PF02178">
    <property type="entry name" value="AT_hook"/>
    <property type="match status" value="2"/>
</dbReference>
<feature type="compositionally biased region" description="Basic and acidic residues" evidence="1">
    <location>
        <begin position="390"/>
        <end position="399"/>
    </location>
</feature>
<keyword evidence="3" id="KW-1185">Reference proteome</keyword>
<feature type="compositionally biased region" description="Low complexity" evidence="1">
    <location>
        <begin position="1087"/>
        <end position="1097"/>
    </location>
</feature>
<feature type="region of interest" description="Disordered" evidence="1">
    <location>
        <begin position="1061"/>
        <end position="1221"/>
    </location>
</feature>
<protein>
    <submittedName>
        <fullName evidence="2">Uncharacterized protein</fullName>
    </submittedName>
</protein>
<dbReference type="OrthoDB" id="3357439at2759"/>
<feature type="region of interest" description="Disordered" evidence="1">
    <location>
        <begin position="89"/>
        <end position="741"/>
    </location>
</feature>
<feature type="compositionally biased region" description="Polar residues" evidence="1">
    <location>
        <begin position="816"/>
        <end position="828"/>
    </location>
</feature>
<feature type="compositionally biased region" description="Basic and acidic residues" evidence="1">
    <location>
        <begin position="903"/>
        <end position="917"/>
    </location>
</feature>
<feature type="compositionally biased region" description="Polar residues" evidence="1">
    <location>
        <begin position="1147"/>
        <end position="1164"/>
    </location>
</feature>
<dbReference type="EMBL" id="KV428290">
    <property type="protein sequence ID" value="KZT32843.1"/>
    <property type="molecule type" value="Genomic_DNA"/>
</dbReference>
<feature type="compositionally biased region" description="Low complexity" evidence="1">
    <location>
        <begin position="422"/>
        <end position="432"/>
    </location>
</feature>
<feature type="compositionally biased region" description="Low complexity" evidence="1">
    <location>
        <begin position="292"/>
        <end position="309"/>
    </location>
</feature>
<organism evidence="2 3">
    <name type="scientific">Sistotremastrum suecicum HHB10207 ss-3</name>
    <dbReference type="NCBI Taxonomy" id="1314776"/>
    <lineage>
        <taxon>Eukaryota</taxon>
        <taxon>Fungi</taxon>
        <taxon>Dikarya</taxon>
        <taxon>Basidiomycota</taxon>
        <taxon>Agaricomycotina</taxon>
        <taxon>Agaricomycetes</taxon>
        <taxon>Sistotremastrales</taxon>
        <taxon>Sistotremastraceae</taxon>
        <taxon>Sistotremastrum</taxon>
    </lineage>
</organism>
<feature type="region of interest" description="Disordered" evidence="1">
    <location>
        <begin position="757"/>
        <end position="962"/>
    </location>
</feature>
<dbReference type="AlphaFoldDB" id="A0A165Y3L6"/>
<feature type="compositionally biased region" description="Low complexity" evidence="1">
    <location>
        <begin position="404"/>
        <end position="415"/>
    </location>
</feature>
<feature type="compositionally biased region" description="Polar residues" evidence="1">
    <location>
        <begin position="598"/>
        <end position="618"/>
    </location>
</feature>
<proteinExistence type="predicted"/>
<feature type="compositionally biased region" description="Polar residues" evidence="1">
    <location>
        <begin position="374"/>
        <end position="386"/>
    </location>
</feature>
<feature type="compositionally biased region" description="Acidic residues" evidence="1">
    <location>
        <begin position="763"/>
        <end position="775"/>
    </location>
</feature>
<accession>A0A165Y3L6</accession>
<feature type="compositionally biased region" description="Acidic residues" evidence="1">
    <location>
        <begin position="692"/>
        <end position="703"/>
    </location>
</feature>
<feature type="compositionally biased region" description="Polar residues" evidence="1">
    <location>
        <begin position="157"/>
        <end position="170"/>
    </location>
</feature>
<feature type="region of interest" description="Disordered" evidence="1">
    <location>
        <begin position="1026"/>
        <end position="1046"/>
    </location>
</feature>
<sequence length="1221" mass="129947">MSEKKRKRQPVVTYQAPGKLFDRLLEEESYDELLGMLWKKLALPKDSKLELFQMRGESAISLEDEGDFRAFQEMAWRNEHVVVKVGQGYQHSTQASAPAVNTVHSTNTKNVENQNEDNEDEDAPRKKKKRKLVAHVEPEVSRTPAPSAPPPLASGSTNQFKMPLNPSTPATRIDFGPISLPPIASVNRSSPPPASTPVRPSDVTEESNVVAKKRKKTKKKGLLDLQGEDQLVDSPRPEVKEPKKKKRKEKEVVASAAPEAQADPPATTINGASAPVPAVLQEPTPSVSRAGTVSPVVETAVTEAVAPVPKKAKKGTKAASKAAATTSPPTDPVPPPAGEEPNAQPEPIAVTKPKKTTKKKEAKASEKATDKGQAVTNTTTTDSGTEPQDPVDRILKSALERVGSSASSATTSAPDTTKKAPKATTPAARAPPQVSDSEGDDAHAAPPPPKGPSVVPDSEVADSDVAAVSPVSPTHNISRVVVPSSPPKQPATTSTRDESRRVKTPIVDSETEEDDDDSDAPNAPKITPSVAQPNFSEASRLLSDIDPMELIRGPKLSSQSVSAILDSMEKSDEEDEKEDSSNEPNDEDADEDGEDNVTRQPLSTRSAGRSYRSPSLSDSELREGVNLPGARASTESKDSEGGTPQEDYEESPPPEDAGSSGDAEADTVQEILQPEVVVPDSQPENDSPQPEPQDEDSLPDAEAVDPPRAESPPIEQNPTVVAQSLRTPKARPIAAMSTGPLSARKLAALSPTLRQVSARTSDELGEVEDEIEVDHDDNGQQEVVPGSSLPPPTSPIEDASQFDRFSQPTVAKRGTRSTSRLTAPTPMTSPGGGIAKNLRTRSKSVAPVATDLTSETVADTVLEKRGKKRKGLSDIVEANPTLGEQPLQEELSVEPPKKRGRPRLTEEQKAQRREARTRGASVGPGAVADPAPLKALARAKSVPPTEVLADGEGVKKRGRPKLSEAVKAQRAAERKALKAKTSVAVPAITEEPEVPEMPQVAATPARKPLVVDQSPLVQTWEVLAQSADSSSLVGGRPELESSQVDELVSDGEALDRIEQQISATQVSKMKPLSPTKSKKKDPLFLPSSQSQSQSQSQATPSQRTAGPKSKLGSVLHGVLGPETSPMAPKTARSSLVDPRYPALSTIKLPSNQRVPSAKTSQPSQPEYGRRKTVESEEDDDDEDDDDDDDSDEDGAGSQIPASRRAGAAVKKSTKRGMLSYA</sequence>
<gene>
    <name evidence="2" type="ORF">SISSUDRAFT_1123199</name>
</gene>
<evidence type="ECO:0000313" key="2">
    <source>
        <dbReference type="EMBL" id="KZT32843.1"/>
    </source>
</evidence>
<dbReference type="GO" id="GO:0003677">
    <property type="term" value="F:DNA binding"/>
    <property type="evidence" value="ECO:0007669"/>
    <property type="project" value="InterPro"/>
</dbReference>
<feature type="compositionally biased region" description="Acidic residues" evidence="1">
    <location>
        <begin position="584"/>
        <end position="595"/>
    </location>
</feature>
<evidence type="ECO:0000313" key="3">
    <source>
        <dbReference type="Proteomes" id="UP000076798"/>
    </source>
</evidence>
<feature type="compositionally biased region" description="Low complexity" evidence="1">
    <location>
        <begin position="452"/>
        <end position="473"/>
    </location>
</feature>
<feature type="compositionally biased region" description="Acidic residues" evidence="1">
    <location>
        <begin position="509"/>
        <end position="519"/>
    </location>
</feature>
<dbReference type="SMART" id="SM00384">
    <property type="entry name" value="AT_hook"/>
    <property type="match status" value="2"/>
</dbReference>
<feature type="compositionally biased region" description="Polar residues" evidence="1">
    <location>
        <begin position="714"/>
        <end position="726"/>
    </location>
</feature>
<name>A0A165Y3L6_9AGAM</name>
<feature type="compositionally biased region" description="Basic residues" evidence="1">
    <location>
        <begin position="211"/>
        <end position="220"/>
    </location>
</feature>
<dbReference type="InterPro" id="IPR017956">
    <property type="entry name" value="AT_hook_DNA-bd_motif"/>
</dbReference>
<evidence type="ECO:0000256" key="1">
    <source>
        <dbReference type="SAM" id="MobiDB-lite"/>
    </source>
</evidence>
<reference evidence="2 3" key="1">
    <citation type="journal article" date="2016" name="Mol. Biol. Evol.">
        <title>Comparative Genomics of Early-Diverging Mushroom-Forming Fungi Provides Insights into the Origins of Lignocellulose Decay Capabilities.</title>
        <authorList>
            <person name="Nagy L.G."/>
            <person name="Riley R."/>
            <person name="Tritt A."/>
            <person name="Adam C."/>
            <person name="Daum C."/>
            <person name="Floudas D."/>
            <person name="Sun H."/>
            <person name="Yadav J.S."/>
            <person name="Pangilinan J."/>
            <person name="Larsson K.H."/>
            <person name="Matsuura K."/>
            <person name="Barry K."/>
            <person name="Labutti K."/>
            <person name="Kuo R."/>
            <person name="Ohm R.A."/>
            <person name="Bhattacharya S.S."/>
            <person name="Shirouzu T."/>
            <person name="Yoshinaga Y."/>
            <person name="Martin F.M."/>
            <person name="Grigoriev I.V."/>
            <person name="Hibbett D.S."/>
        </authorList>
    </citation>
    <scope>NUCLEOTIDE SEQUENCE [LARGE SCALE GENOMIC DNA]</scope>
    <source>
        <strain evidence="2 3">HHB10207 ss-3</strain>
    </source>
</reference>
<feature type="compositionally biased region" description="Acidic residues" evidence="1">
    <location>
        <begin position="1175"/>
        <end position="1194"/>
    </location>
</feature>
<feature type="compositionally biased region" description="Low complexity" evidence="1">
    <location>
        <begin position="317"/>
        <end position="328"/>
    </location>
</feature>